<keyword evidence="3" id="KW-1185">Reference proteome</keyword>
<organism evidence="2 3">
    <name type="scientific">Algoriphagus faecimaris</name>
    <dbReference type="NCBI Taxonomy" id="686796"/>
    <lineage>
        <taxon>Bacteria</taxon>
        <taxon>Pseudomonadati</taxon>
        <taxon>Bacteroidota</taxon>
        <taxon>Cytophagia</taxon>
        <taxon>Cytophagales</taxon>
        <taxon>Cyclobacteriaceae</taxon>
        <taxon>Algoriphagus</taxon>
    </lineage>
</organism>
<dbReference type="Proteomes" id="UP000199060">
    <property type="component" value="Unassembled WGS sequence"/>
</dbReference>
<reference evidence="3" key="1">
    <citation type="submission" date="2016-10" db="EMBL/GenBank/DDBJ databases">
        <authorList>
            <person name="Varghese N."/>
            <person name="Submissions S."/>
        </authorList>
    </citation>
    <scope>NUCLEOTIDE SEQUENCE [LARGE SCALE GENOMIC DNA]</scope>
    <source>
        <strain evidence="3">DSM 23095</strain>
    </source>
</reference>
<feature type="signal peptide" evidence="1">
    <location>
        <begin position="1"/>
        <end position="29"/>
    </location>
</feature>
<accession>A0A1G6YDS3</accession>
<evidence type="ECO:0000313" key="3">
    <source>
        <dbReference type="Proteomes" id="UP000199060"/>
    </source>
</evidence>
<protein>
    <submittedName>
        <fullName evidence="2">Uncharacterized protein</fullName>
    </submittedName>
</protein>
<dbReference type="STRING" id="686796.SAMN04488104_10952"/>
<dbReference type="AlphaFoldDB" id="A0A1G6YDS3"/>
<proteinExistence type="predicted"/>
<feature type="chain" id="PRO_5011752534" evidence="1">
    <location>
        <begin position="30"/>
        <end position="75"/>
    </location>
</feature>
<name>A0A1G6YDS3_9BACT</name>
<dbReference type="RefSeq" id="WP_139162860.1">
    <property type="nucleotide sequence ID" value="NZ_FNAC01000095.1"/>
</dbReference>
<sequence length="75" mass="7864">MKKQHFQSILGAIALICMLSLPLSSVSLAQGSVGGGDDPSLCSWDDETLSCVEEFTGQGYCATYPPNCNGPIVNP</sequence>
<dbReference type="EMBL" id="FNAC01000095">
    <property type="protein sequence ID" value="SDD87745.1"/>
    <property type="molecule type" value="Genomic_DNA"/>
</dbReference>
<evidence type="ECO:0000256" key="1">
    <source>
        <dbReference type="SAM" id="SignalP"/>
    </source>
</evidence>
<keyword evidence="1" id="KW-0732">Signal</keyword>
<evidence type="ECO:0000313" key="2">
    <source>
        <dbReference type="EMBL" id="SDD87745.1"/>
    </source>
</evidence>
<gene>
    <name evidence="2" type="ORF">SAMN04488104_10952</name>
</gene>